<keyword evidence="3" id="KW-1003">Cell membrane</keyword>
<dbReference type="PANTHER" id="PTHR42771">
    <property type="entry name" value="IRON(3+)-HYDROXAMATE IMPORT ATP-BINDING PROTEIN FHUC"/>
    <property type="match status" value="1"/>
</dbReference>
<evidence type="ECO:0000256" key="4">
    <source>
        <dbReference type="ARBA" id="ARBA00023065"/>
    </source>
</evidence>
<keyword evidence="2" id="KW-0813">Transport</keyword>
<dbReference type="RefSeq" id="WP_136792403.1">
    <property type="nucleotide sequence ID" value="NZ_SWAU01000079.1"/>
</dbReference>
<dbReference type="Gene3D" id="3.40.50.300">
    <property type="entry name" value="P-loop containing nucleotide triphosphate hydrolases"/>
    <property type="match status" value="1"/>
</dbReference>
<proteinExistence type="predicted"/>
<evidence type="ECO:0000256" key="5">
    <source>
        <dbReference type="ARBA" id="ARBA00023136"/>
    </source>
</evidence>
<dbReference type="AlphaFoldDB" id="A0A4U0YVD3"/>
<keyword evidence="5" id="KW-0472">Membrane</keyword>
<feature type="non-terminal residue" evidence="6">
    <location>
        <position position="1"/>
    </location>
</feature>
<dbReference type="InterPro" id="IPR051535">
    <property type="entry name" value="Siderophore_ABC-ATPase"/>
</dbReference>
<organism evidence="6 7">
    <name type="scientific">Cereibacter changlensis</name>
    <dbReference type="NCBI Taxonomy" id="402884"/>
    <lineage>
        <taxon>Bacteria</taxon>
        <taxon>Pseudomonadati</taxon>
        <taxon>Pseudomonadota</taxon>
        <taxon>Alphaproteobacteria</taxon>
        <taxon>Rhodobacterales</taxon>
        <taxon>Paracoccaceae</taxon>
        <taxon>Cereibacter</taxon>
    </lineage>
</organism>
<dbReference type="EMBL" id="SWAU01000079">
    <property type="protein sequence ID" value="TKA96692.1"/>
    <property type="molecule type" value="Genomic_DNA"/>
</dbReference>
<accession>A0A4U0YVD3</accession>
<dbReference type="Proteomes" id="UP000306340">
    <property type="component" value="Unassembled WGS sequence"/>
</dbReference>
<dbReference type="PANTHER" id="PTHR42771:SF2">
    <property type="entry name" value="IRON(3+)-HYDROXAMATE IMPORT ATP-BINDING PROTEIN FHUC"/>
    <property type="match status" value="1"/>
</dbReference>
<dbReference type="InterPro" id="IPR027417">
    <property type="entry name" value="P-loop_NTPase"/>
</dbReference>
<reference evidence="6 7" key="1">
    <citation type="submission" date="2019-04" db="EMBL/GenBank/DDBJ databases">
        <title>Crypto-aerobic microbial life in anoxic (sulfidic) marine sediments.</title>
        <authorList>
            <person name="Bhattacharya S."/>
            <person name="Roy C."/>
            <person name="Mondal N."/>
            <person name="Sarkar J."/>
            <person name="Mandal S."/>
            <person name="Rameez M.J."/>
            <person name="Ghosh W."/>
        </authorList>
    </citation>
    <scope>NUCLEOTIDE SEQUENCE [LARGE SCALE GENOMIC DNA]</scope>
    <source>
        <strain evidence="6 7">SBBC</strain>
    </source>
</reference>
<evidence type="ECO:0000313" key="6">
    <source>
        <dbReference type="EMBL" id="TKA96692.1"/>
    </source>
</evidence>
<comment type="subcellular location">
    <subcellularLocation>
        <location evidence="1">Cell membrane</location>
        <topology evidence="1">Peripheral membrane protein</topology>
    </subcellularLocation>
</comment>
<sequence length="152" mass="16442">PGAMALTRATEALCPIAASGHRPALSGGERQRGWIAMLLAQGAEALLLDEPISALDVAHQIEVMGLLRRLNRTRGISVLMVLHDLNLASGWCDEAIALRAGRLVAHGPMAELLVPAVLQRLYGLEMDVIPHRRRTLVMPEAFFAARPDEVEG</sequence>
<gene>
    <name evidence="6" type="ORF">FAZ78_10005</name>
</gene>
<evidence type="ECO:0000256" key="3">
    <source>
        <dbReference type="ARBA" id="ARBA00022475"/>
    </source>
</evidence>
<evidence type="ECO:0000256" key="2">
    <source>
        <dbReference type="ARBA" id="ARBA00022448"/>
    </source>
</evidence>
<name>A0A4U0YVD3_9RHOB</name>
<keyword evidence="6" id="KW-0067">ATP-binding</keyword>
<dbReference type="GO" id="GO:0006811">
    <property type="term" value="P:monoatomic ion transport"/>
    <property type="evidence" value="ECO:0007669"/>
    <property type="project" value="UniProtKB-KW"/>
</dbReference>
<dbReference type="SUPFAM" id="SSF52540">
    <property type="entry name" value="P-loop containing nucleoside triphosphate hydrolases"/>
    <property type="match status" value="1"/>
</dbReference>
<keyword evidence="6" id="KW-0547">Nucleotide-binding</keyword>
<dbReference type="GO" id="GO:0005524">
    <property type="term" value="F:ATP binding"/>
    <property type="evidence" value="ECO:0007669"/>
    <property type="project" value="UniProtKB-KW"/>
</dbReference>
<evidence type="ECO:0000313" key="7">
    <source>
        <dbReference type="Proteomes" id="UP000306340"/>
    </source>
</evidence>
<evidence type="ECO:0000256" key="1">
    <source>
        <dbReference type="ARBA" id="ARBA00004202"/>
    </source>
</evidence>
<keyword evidence="4" id="KW-0406">Ion transport</keyword>
<comment type="caution">
    <text evidence="6">The sequence shown here is derived from an EMBL/GenBank/DDBJ whole genome shotgun (WGS) entry which is preliminary data.</text>
</comment>
<dbReference type="GO" id="GO:0005886">
    <property type="term" value="C:plasma membrane"/>
    <property type="evidence" value="ECO:0007669"/>
    <property type="project" value="UniProtKB-SubCell"/>
</dbReference>
<protein>
    <submittedName>
        <fullName evidence="6">ABC transporter ATP-binding protein</fullName>
    </submittedName>
</protein>